<keyword evidence="1" id="KW-0472">Membrane</keyword>
<evidence type="ECO:0000313" key="3">
    <source>
        <dbReference type="Proteomes" id="UP000325134"/>
    </source>
</evidence>
<dbReference type="EMBL" id="FQVK01000006">
    <property type="protein sequence ID" value="SHE70504.1"/>
    <property type="molecule type" value="Genomic_DNA"/>
</dbReference>
<accession>A0A1M4VN91</accession>
<feature type="transmembrane region" description="Helical" evidence="1">
    <location>
        <begin position="21"/>
        <end position="43"/>
    </location>
</feature>
<dbReference type="Proteomes" id="UP000325134">
    <property type="component" value="Unassembled WGS sequence"/>
</dbReference>
<sequence>MILRHLLRMSRWARNPPSDQRVKLVLGLIVLCLVIAGVEYMGWWPEWATSQPRKLRP</sequence>
<keyword evidence="1" id="KW-1133">Transmembrane helix</keyword>
<name>A0A1M4VN91_9RHOB</name>
<keyword evidence="1" id="KW-0812">Transmembrane</keyword>
<evidence type="ECO:0000313" key="2">
    <source>
        <dbReference type="EMBL" id="SHE70504.1"/>
    </source>
</evidence>
<protein>
    <submittedName>
        <fullName evidence="2">Uncharacterized protein</fullName>
    </submittedName>
</protein>
<reference evidence="2 3" key="1">
    <citation type="submission" date="2016-11" db="EMBL/GenBank/DDBJ databases">
        <authorList>
            <person name="Varghese N."/>
            <person name="Submissions S."/>
        </authorList>
    </citation>
    <scope>NUCLEOTIDE SEQUENCE [LARGE SCALE GENOMIC DNA]</scope>
    <source>
        <strain evidence="2 3">DSM 29341</strain>
    </source>
</reference>
<dbReference type="AlphaFoldDB" id="A0A1M4VN91"/>
<organism evidence="2 3">
    <name type="scientific">Ruegeria intermedia</name>
    <dbReference type="NCBI Taxonomy" id="996115"/>
    <lineage>
        <taxon>Bacteria</taxon>
        <taxon>Pseudomonadati</taxon>
        <taxon>Pseudomonadota</taxon>
        <taxon>Alphaproteobacteria</taxon>
        <taxon>Rhodobacterales</taxon>
        <taxon>Roseobacteraceae</taxon>
        <taxon>Ruegeria</taxon>
    </lineage>
</organism>
<proteinExistence type="predicted"/>
<keyword evidence="3" id="KW-1185">Reference proteome</keyword>
<evidence type="ECO:0000256" key="1">
    <source>
        <dbReference type="SAM" id="Phobius"/>
    </source>
</evidence>
<gene>
    <name evidence="2" type="ORF">SAMN05444279_106157</name>
</gene>